<evidence type="ECO:0000256" key="2">
    <source>
        <dbReference type="ARBA" id="ARBA00022692"/>
    </source>
</evidence>
<evidence type="ECO:0000256" key="5">
    <source>
        <dbReference type="RuleBase" id="RU000477"/>
    </source>
</evidence>
<evidence type="ECO:0000256" key="1">
    <source>
        <dbReference type="ARBA" id="ARBA00004141"/>
    </source>
</evidence>
<organism evidence="7 8">
    <name type="scientific">Diatrype stigma</name>
    <dbReference type="NCBI Taxonomy" id="117547"/>
    <lineage>
        <taxon>Eukaryota</taxon>
        <taxon>Fungi</taxon>
        <taxon>Dikarya</taxon>
        <taxon>Ascomycota</taxon>
        <taxon>Pezizomycotina</taxon>
        <taxon>Sordariomycetes</taxon>
        <taxon>Xylariomycetidae</taxon>
        <taxon>Xylariales</taxon>
        <taxon>Diatrypaceae</taxon>
        <taxon>Diatrype</taxon>
    </lineage>
</organism>
<evidence type="ECO:0000256" key="6">
    <source>
        <dbReference type="SAM" id="Phobius"/>
    </source>
</evidence>
<evidence type="ECO:0000313" key="8">
    <source>
        <dbReference type="Proteomes" id="UP001320420"/>
    </source>
</evidence>
<sequence length="116" mass="12383">MSIMNYGTAATGAYIGIFCWAMLTVMVYCLAPVSGAHMNCMVTFTTIICGLCPLARGVIYMLFQLAGASLAGGFLLASWGIERTLQYNGTGCFFDPSVLTISQVLAMEIAADFIIL</sequence>
<name>A0AAN9YRG9_9PEZI</name>
<comment type="caution">
    <text evidence="7">The sequence shown here is derived from an EMBL/GenBank/DDBJ whole genome shotgun (WGS) entry which is preliminary data.</text>
</comment>
<dbReference type="InterPro" id="IPR023271">
    <property type="entry name" value="Aquaporin-like"/>
</dbReference>
<gene>
    <name evidence="7" type="ORF">SLS62_006655</name>
</gene>
<protein>
    <submittedName>
        <fullName evidence="7">Uncharacterized protein</fullName>
    </submittedName>
</protein>
<keyword evidence="5" id="KW-0813">Transport</keyword>
<dbReference type="SUPFAM" id="SSF81338">
    <property type="entry name" value="Aquaporin-like"/>
    <property type="match status" value="1"/>
</dbReference>
<feature type="transmembrane region" description="Helical" evidence="6">
    <location>
        <begin position="12"/>
        <end position="31"/>
    </location>
</feature>
<evidence type="ECO:0000313" key="7">
    <source>
        <dbReference type="EMBL" id="KAK7751399.1"/>
    </source>
</evidence>
<dbReference type="GO" id="GO:0016020">
    <property type="term" value="C:membrane"/>
    <property type="evidence" value="ECO:0007669"/>
    <property type="project" value="UniProtKB-SubCell"/>
</dbReference>
<accession>A0AAN9YRG9</accession>
<keyword evidence="4 6" id="KW-0472">Membrane</keyword>
<dbReference type="EMBL" id="JAKJXP020000050">
    <property type="protein sequence ID" value="KAK7751399.1"/>
    <property type="molecule type" value="Genomic_DNA"/>
</dbReference>
<dbReference type="Gene3D" id="1.20.1080.10">
    <property type="entry name" value="Glycerol uptake facilitator protein"/>
    <property type="match status" value="1"/>
</dbReference>
<comment type="subcellular location">
    <subcellularLocation>
        <location evidence="1">Membrane</location>
        <topology evidence="1">Multi-pass membrane protein</topology>
    </subcellularLocation>
</comment>
<dbReference type="AlphaFoldDB" id="A0AAN9YRG9"/>
<evidence type="ECO:0000256" key="3">
    <source>
        <dbReference type="ARBA" id="ARBA00022989"/>
    </source>
</evidence>
<proteinExistence type="inferred from homology"/>
<dbReference type="InterPro" id="IPR000425">
    <property type="entry name" value="MIP"/>
</dbReference>
<dbReference type="Proteomes" id="UP001320420">
    <property type="component" value="Unassembled WGS sequence"/>
</dbReference>
<dbReference type="PRINTS" id="PR00783">
    <property type="entry name" value="MINTRINSICP"/>
</dbReference>
<dbReference type="GO" id="GO:0015267">
    <property type="term" value="F:channel activity"/>
    <property type="evidence" value="ECO:0007669"/>
    <property type="project" value="InterPro"/>
</dbReference>
<keyword evidence="2 5" id="KW-0812">Transmembrane</keyword>
<keyword evidence="3 6" id="KW-1133">Transmembrane helix</keyword>
<keyword evidence="8" id="KW-1185">Reference proteome</keyword>
<evidence type="ECO:0000256" key="4">
    <source>
        <dbReference type="ARBA" id="ARBA00023136"/>
    </source>
</evidence>
<feature type="transmembrane region" description="Helical" evidence="6">
    <location>
        <begin position="62"/>
        <end position="81"/>
    </location>
</feature>
<comment type="similarity">
    <text evidence="5">Belongs to the MIP/aquaporin (TC 1.A.8) family.</text>
</comment>
<dbReference type="Pfam" id="PF00230">
    <property type="entry name" value="MIP"/>
    <property type="match status" value="1"/>
</dbReference>
<reference evidence="7 8" key="1">
    <citation type="submission" date="2024-02" db="EMBL/GenBank/DDBJ databases">
        <title>De novo assembly and annotation of 12 fungi associated with fruit tree decline syndrome in Ontario, Canada.</title>
        <authorList>
            <person name="Sulman M."/>
            <person name="Ellouze W."/>
            <person name="Ilyukhin E."/>
        </authorList>
    </citation>
    <scope>NUCLEOTIDE SEQUENCE [LARGE SCALE GENOMIC DNA]</scope>
    <source>
        <strain evidence="7 8">M11/M66-122</strain>
    </source>
</reference>